<evidence type="ECO:0000256" key="1">
    <source>
        <dbReference type="ARBA" id="ARBA00006739"/>
    </source>
</evidence>
<dbReference type="EMBL" id="PEYD01000065">
    <property type="protein sequence ID" value="PIS39172.1"/>
    <property type="molecule type" value="Genomic_DNA"/>
</dbReference>
<protein>
    <recommendedName>
        <fullName evidence="4">Glycosyltransferase 2-like domain-containing protein</fullName>
    </recommendedName>
</protein>
<name>A0A2H0YN56_9BACT</name>
<organism evidence="5 6">
    <name type="scientific">Candidatus Nealsonbacteria bacterium CG08_land_8_20_14_0_20_38_20</name>
    <dbReference type="NCBI Taxonomy" id="1974705"/>
    <lineage>
        <taxon>Bacteria</taxon>
        <taxon>Candidatus Nealsoniibacteriota</taxon>
    </lineage>
</organism>
<sequence>MNFPLVSIIITTKNEERNIANCLKSILQQTYPSDKIKIIVVDNNSKFSSALILK</sequence>
<keyword evidence="2" id="KW-0328">Glycosyltransferase</keyword>
<reference evidence="6" key="1">
    <citation type="submission" date="2017-09" db="EMBL/GenBank/DDBJ databases">
        <title>Depth-based differentiation of microbial function through sediment-hosted aquifers and enrichment of novel symbionts in the deep terrestrial subsurface.</title>
        <authorList>
            <person name="Probst A.J."/>
            <person name="Ladd B."/>
            <person name="Jarett J.K."/>
            <person name="Geller-Mcgrath D.E."/>
            <person name="Sieber C.M.K."/>
            <person name="Emerson J.B."/>
            <person name="Anantharaman K."/>
            <person name="Thomas B.C."/>
            <person name="Malmstrom R."/>
            <person name="Stieglmeier M."/>
            <person name="Klingl A."/>
            <person name="Woyke T."/>
            <person name="Ryan C.M."/>
            <person name="Banfield J.F."/>
        </authorList>
    </citation>
    <scope>NUCLEOTIDE SEQUENCE [LARGE SCALE GENOMIC DNA]</scope>
</reference>
<dbReference type="InterPro" id="IPR029044">
    <property type="entry name" value="Nucleotide-diphossugar_trans"/>
</dbReference>
<gene>
    <name evidence="5" type="ORF">COT33_03335</name>
</gene>
<accession>A0A2H0YN56</accession>
<comment type="similarity">
    <text evidence="1">Belongs to the glycosyltransferase 2 family.</text>
</comment>
<feature type="domain" description="Glycosyltransferase 2-like" evidence="4">
    <location>
        <begin position="7"/>
        <end position="52"/>
    </location>
</feature>
<evidence type="ECO:0000256" key="2">
    <source>
        <dbReference type="ARBA" id="ARBA00022676"/>
    </source>
</evidence>
<dbReference type="AlphaFoldDB" id="A0A2H0YN56"/>
<keyword evidence="3" id="KW-0808">Transferase</keyword>
<dbReference type="PANTHER" id="PTHR43630:SF1">
    <property type="entry name" value="POLY-BETA-1,6-N-ACETYL-D-GLUCOSAMINE SYNTHASE"/>
    <property type="match status" value="1"/>
</dbReference>
<comment type="caution">
    <text evidence="5">The sequence shown here is derived from an EMBL/GenBank/DDBJ whole genome shotgun (WGS) entry which is preliminary data.</text>
</comment>
<dbReference type="InterPro" id="IPR001173">
    <property type="entry name" value="Glyco_trans_2-like"/>
</dbReference>
<dbReference type="GO" id="GO:0016757">
    <property type="term" value="F:glycosyltransferase activity"/>
    <property type="evidence" value="ECO:0007669"/>
    <property type="project" value="UniProtKB-KW"/>
</dbReference>
<evidence type="ECO:0000313" key="6">
    <source>
        <dbReference type="Proteomes" id="UP000230088"/>
    </source>
</evidence>
<evidence type="ECO:0000259" key="4">
    <source>
        <dbReference type="Pfam" id="PF00535"/>
    </source>
</evidence>
<dbReference type="Pfam" id="PF00535">
    <property type="entry name" value="Glycos_transf_2"/>
    <property type="match status" value="1"/>
</dbReference>
<proteinExistence type="inferred from homology"/>
<dbReference type="PANTHER" id="PTHR43630">
    <property type="entry name" value="POLY-BETA-1,6-N-ACETYL-D-GLUCOSAMINE SYNTHASE"/>
    <property type="match status" value="1"/>
</dbReference>
<evidence type="ECO:0000313" key="5">
    <source>
        <dbReference type="EMBL" id="PIS39172.1"/>
    </source>
</evidence>
<evidence type="ECO:0000256" key="3">
    <source>
        <dbReference type="ARBA" id="ARBA00022679"/>
    </source>
</evidence>
<dbReference type="Proteomes" id="UP000230088">
    <property type="component" value="Unassembled WGS sequence"/>
</dbReference>
<dbReference type="Gene3D" id="3.90.550.10">
    <property type="entry name" value="Spore Coat Polysaccharide Biosynthesis Protein SpsA, Chain A"/>
    <property type="match status" value="1"/>
</dbReference>
<dbReference type="SUPFAM" id="SSF53448">
    <property type="entry name" value="Nucleotide-diphospho-sugar transferases"/>
    <property type="match status" value="1"/>
</dbReference>